<gene>
    <name evidence="10" type="ORF">CIPAW_14G116300</name>
</gene>
<evidence type="ECO:0000256" key="2">
    <source>
        <dbReference type="ARBA" id="ARBA00008773"/>
    </source>
</evidence>
<evidence type="ECO:0000256" key="5">
    <source>
        <dbReference type="ARBA" id="ARBA00023295"/>
    </source>
</evidence>
<proteinExistence type="inferred from homology"/>
<keyword evidence="5 9" id="KW-0326">Glycosidase</keyword>
<evidence type="ECO:0000256" key="6">
    <source>
        <dbReference type="ARBA" id="ARBA00033335"/>
    </source>
</evidence>
<evidence type="ECO:0000256" key="1">
    <source>
        <dbReference type="ARBA" id="ARBA00000382"/>
    </source>
</evidence>
<organism evidence="10 11">
    <name type="scientific">Carya illinoinensis</name>
    <name type="common">Pecan</name>
    <dbReference type="NCBI Taxonomy" id="32201"/>
    <lineage>
        <taxon>Eukaryota</taxon>
        <taxon>Viridiplantae</taxon>
        <taxon>Streptophyta</taxon>
        <taxon>Embryophyta</taxon>
        <taxon>Tracheophyta</taxon>
        <taxon>Spermatophyta</taxon>
        <taxon>Magnoliopsida</taxon>
        <taxon>eudicotyledons</taxon>
        <taxon>Gunneridae</taxon>
        <taxon>Pentapetalae</taxon>
        <taxon>rosids</taxon>
        <taxon>fabids</taxon>
        <taxon>Fagales</taxon>
        <taxon>Juglandaceae</taxon>
        <taxon>Carya</taxon>
    </lineage>
</organism>
<evidence type="ECO:0000256" key="7">
    <source>
        <dbReference type="ARBA" id="ARBA00033417"/>
    </source>
</evidence>
<comment type="caution">
    <text evidence="10">The sequence shown here is derived from an EMBL/GenBank/DDBJ whole genome shotgun (WGS) entry which is preliminary data.</text>
</comment>
<evidence type="ECO:0000313" key="10">
    <source>
        <dbReference type="EMBL" id="KAG6629886.1"/>
    </source>
</evidence>
<comment type="similarity">
    <text evidence="2 8">Belongs to the glycosyl hydrolase 17 family.</text>
</comment>
<dbReference type="InterPro" id="IPR044965">
    <property type="entry name" value="Glyco_hydro_17_plant"/>
</dbReference>
<dbReference type="PANTHER" id="PTHR32227">
    <property type="entry name" value="GLUCAN ENDO-1,3-BETA-GLUCOSIDASE BG1-RELATED-RELATED"/>
    <property type="match status" value="1"/>
</dbReference>
<dbReference type="EC" id="3.2.1.39" evidence="3"/>
<comment type="catalytic activity">
    <reaction evidence="1">
        <text>Hydrolysis of (1-&gt;3)-beta-D-glucosidic linkages in (1-&gt;3)-beta-D-glucans.</text>
        <dbReference type="EC" id="3.2.1.39"/>
    </reaction>
</comment>
<dbReference type="PROSITE" id="PS00587">
    <property type="entry name" value="GLYCOSYL_HYDROL_F17"/>
    <property type="match status" value="1"/>
</dbReference>
<dbReference type="GO" id="GO:0042973">
    <property type="term" value="F:glucan endo-1,3-beta-D-glucosidase activity"/>
    <property type="evidence" value="ECO:0007669"/>
    <property type="project" value="UniProtKB-EC"/>
</dbReference>
<protein>
    <recommendedName>
        <fullName evidence="3">glucan endo-1,3-beta-D-glucosidase</fullName>
        <ecNumber evidence="3">3.2.1.39</ecNumber>
    </recommendedName>
    <alternativeName>
        <fullName evidence="6">(1-&gt;3)-beta-glucan endohydrolase</fullName>
    </alternativeName>
    <alternativeName>
        <fullName evidence="7">Beta-1,3-endoglucanase</fullName>
    </alternativeName>
</protein>
<dbReference type="AlphaFoldDB" id="A0A8T1NDK5"/>
<dbReference type="InterPro" id="IPR000490">
    <property type="entry name" value="Glyco_hydro_17"/>
</dbReference>
<evidence type="ECO:0000256" key="8">
    <source>
        <dbReference type="RuleBase" id="RU004335"/>
    </source>
</evidence>
<dbReference type="FunFam" id="3.20.20.80:FF:000010">
    <property type="entry name" value="glucan endo-1,3-beta-glucosidase, basic"/>
    <property type="match status" value="1"/>
</dbReference>
<evidence type="ECO:0000313" key="11">
    <source>
        <dbReference type="Proteomes" id="UP000811609"/>
    </source>
</evidence>
<dbReference type="Pfam" id="PF00332">
    <property type="entry name" value="Glyco_hydro_17"/>
    <property type="match status" value="1"/>
</dbReference>
<name>A0A8T1NDK5_CARIL</name>
<dbReference type="EMBL" id="CM031822">
    <property type="protein sequence ID" value="KAG6629886.1"/>
    <property type="molecule type" value="Genomic_DNA"/>
</dbReference>
<reference evidence="10" key="1">
    <citation type="submission" date="2020-12" db="EMBL/GenBank/DDBJ databases">
        <title>WGS assembly of Carya illinoinensis cv. Pawnee.</title>
        <authorList>
            <person name="Platts A."/>
            <person name="Shu S."/>
            <person name="Wright S."/>
            <person name="Barry K."/>
            <person name="Edger P."/>
            <person name="Pires J.C."/>
            <person name="Schmutz J."/>
        </authorList>
    </citation>
    <scope>NUCLEOTIDE SEQUENCE</scope>
    <source>
        <tissue evidence="10">Leaf</tissue>
    </source>
</reference>
<keyword evidence="4 9" id="KW-0378">Hydrolase</keyword>
<evidence type="ECO:0000256" key="3">
    <source>
        <dbReference type="ARBA" id="ARBA00012780"/>
    </source>
</evidence>
<evidence type="ECO:0000256" key="9">
    <source>
        <dbReference type="RuleBase" id="RU004336"/>
    </source>
</evidence>
<keyword evidence="11" id="KW-1185">Reference proteome</keyword>
<accession>A0A8T1NDK5</accession>
<evidence type="ECO:0000256" key="4">
    <source>
        <dbReference type="ARBA" id="ARBA00022801"/>
    </source>
</evidence>
<sequence>MKEGIGHIQLSYGPIKMNSKSQDNTNGGGLDNWTRVGPISRFLITQMGFLDAKDSKAFMAPIWLLVGFFLSGLELTGAQSVGVCYGRLGNNLPSEAKVINLYKSNGIGRMRIYEPNQPTLNALRGSNIELIIGIPNNNIQALTDAAAATSWVQDNVKNYWPDVKFRYIAVGNEVHPNDAVAQFVLPAMQNISNAIAAAKLQDQIKVSTSIDTTLVENSFPPSQGSFSGAATSFINPIIKFLVRNGAPLLINVYPYFAYTGNPQSISLSYALFTSPGVVVTDPEGNRGYRNLFDALLDAHYSALEKAGAPNLKIVVSESGWPSEGGNATSVENAGTFYKNLINHVKSGTPKRPGQAIETYLFAMFDENQKSPEIEKHFGLFSRGQQPKYQISFGNANRYMFVYNSLNNNASMLCIQ</sequence>
<dbReference type="GO" id="GO:0005975">
    <property type="term" value="P:carbohydrate metabolic process"/>
    <property type="evidence" value="ECO:0007669"/>
    <property type="project" value="InterPro"/>
</dbReference>
<dbReference type="Proteomes" id="UP000811609">
    <property type="component" value="Chromosome 14"/>
</dbReference>